<gene>
    <name evidence="1" type="ORF">Catovirus_2_308</name>
</gene>
<dbReference type="EMBL" id="KY684084">
    <property type="protein sequence ID" value="ARF09359.1"/>
    <property type="molecule type" value="Genomic_DNA"/>
</dbReference>
<accession>A0A1V0SCC2</accession>
<sequence length="202" mass="23110">MSRVNFGHSSRLIYDEDAYKDRLSESTAPADYRLDRNNVYNCQQCFSSFGPRTAVMGNSVSTTVGFPPATALELTDVSSILSNRNMKLSKSKNSEVNSVDVTKFKLEHMRSCNNFLNPSSSRLTNPSQNYRDLATNRFYDLERNPQEAIFWDFSVNSKLEAKDNFCEEPVYQWKTDDYPNGSNIRVNNVYNIPVGAYCNPRF</sequence>
<protein>
    <submittedName>
        <fullName evidence="1">Uncharacterized protein</fullName>
    </submittedName>
</protein>
<name>A0A1V0SCC2_9VIRU</name>
<evidence type="ECO:0000313" key="1">
    <source>
        <dbReference type="EMBL" id="ARF09359.1"/>
    </source>
</evidence>
<organism evidence="1">
    <name type="scientific">Catovirus CTV1</name>
    <dbReference type="NCBI Taxonomy" id="1977631"/>
    <lineage>
        <taxon>Viruses</taxon>
        <taxon>Varidnaviria</taxon>
        <taxon>Bamfordvirae</taxon>
        <taxon>Nucleocytoviricota</taxon>
        <taxon>Megaviricetes</taxon>
        <taxon>Imitervirales</taxon>
        <taxon>Mimiviridae</taxon>
        <taxon>Klosneuvirinae</taxon>
        <taxon>Catovirus</taxon>
    </lineage>
</organism>
<reference evidence="1" key="1">
    <citation type="journal article" date="2017" name="Science">
        <title>Giant viruses with an expanded complement of translation system components.</title>
        <authorList>
            <person name="Schulz F."/>
            <person name="Yutin N."/>
            <person name="Ivanova N.N."/>
            <person name="Ortega D.R."/>
            <person name="Lee T.K."/>
            <person name="Vierheilig J."/>
            <person name="Daims H."/>
            <person name="Horn M."/>
            <person name="Wagner M."/>
            <person name="Jensen G.J."/>
            <person name="Kyrpides N.C."/>
            <person name="Koonin E.V."/>
            <person name="Woyke T."/>
        </authorList>
    </citation>
    <scope>NUCLEOTIDE SEQUENCE</scope>
    <source>
        <strain evidence="1">CTV1</strain>
    </source>
</reference>
<proteinExistence type="predicted"/>